<protein>
    <submittedName>
        <fullName evidence="7">FAD-binding domain-containing protein</fullName>
    </submittedName>
</protein>
<organism evidence="7 8">
    <name type="scientific">Mycena indigotica</name>
    <dbReference type="NCBI Taxonomy" id="2126181"/>
    <lineage>
        <taxon>Eukaryota</taxon>
        <taxon>Fungi</taxon>
        <taxon>Dikarya</taxon>
        <taxon>Basidiomycota</taxon>
        <taxon>Agaricomycotina</taxon>
        <taxon>Agaricomycetes</taxon>
        <taxon>Agaricomycetidae</taxon>
        <taxon>Agaricales</taxon>
        <taxon>Marasmiineae</taxon>
        <taxon>Mycenaceae</taxon>
        <taxon>Mycena</taxon>
    </lineage>
</organism>
<dbReference type="InterPro" id="IPR016169">
    <property type="entry name" value="FAD-bd_PCMH_sub2"/>
</dbReference>
<evidence type="ECO:0000256" key="3">
    <source>
        <dbReference type="ARBA" id="ARBA00022630"/>
    </source>
</evidence>
<dbReference type="InterPro" id="IPR050416">
    <property type="entry name" value="FAD-linked_Oxidoreductase"/>
</dbReference>
<keyword evidence="8" id="KW-1185">Reference proteome</keyword>
<dbReference type="SUPFAM" id="SSF56176">
    <property type="entry name" value="FAD-binding/transporter-associated domain-like"/>
    <property type="match status" value="2"/>
</dbReference>
<dbReference type="RefSeq" id="XP_037224176.1">
    <property type="nucleotide sequence ID" value="XM_037359081.1"/>
</dbReference>
<evidence type="ECO:0000313" key="7">
    <source>
        <dbReference type="EMBL" id="KAF7312068.1"/>
    </source>
</evidence>
<dbReference type="InterPro" id="IPR016166">
    <property type="entry name" value="FAD-bd_PCMH"/>
</dbReference>
<evidence type="ECO:0000259" key="6">
    <source>
        <dbReference type="PROSITE" id="PS51387"/>
    </source>
</evidence>
<dbReference type="GO" id="GO:0071949">
    <property type="term" value="F:FAD binding"/>
    <property type="evidence" value="ECO:0007669"/>
    <property type="project" value="InterPro"/>
</dbReference>
<comment type="similarity">
    <text evidence="2">Belongs to the oxygen-dependent FAD-linked oxidoreductase family.</text>
</comment>
<dbReference type="PROSITE" id="PS51387">
    <property type="entry name" value="FAD_PCMH"/>
    <property type="match status" value="2"/>
</dbReference>
<dbReference type="InterPro" id="IPR012951">
    <property type="entry name" value="BBE"/>
</dbReference>
<evidence type="ECO:0000256" key="1">
    <source>
        <dbReference type="ARBA" id="ARBA00001974"/>
    </source>
</evidence>
<name>A0A8H6T6P4_9AGAR</name>
<dbReference type="InterPro" id="IPR036318">
    <property type="entry name" value="FAD-bd_PCMH-like_sf"/>
</dbReference>
<evidence type="ECO:0000256" key="5">
    <source>
        <dbReference type="ARBA" id="ARBA00023002"/>
    </source>
</evidence>
<dbReference type="InterPro" id="IPR006094">
    <property type="entry name" value="Oxid_FAD_bind_N"/>
</dbReference>
<sequence>MATTQQVSAHKKLFVKYIPAQNMVASMVFFFLWGALAGWVALAESGPPIRCRNIPNSIGYPNSSTWAAFNTSISGRLINAVPTAKYCATLVGGCTDAQWTSSVFRGSIPGSMCQTNWEQGYDLTPPSVCLRNGTTCGQGDVSLYSVEAETIEDIQTAVKFASQHDLRLAVKSSGHDYLGRSTAPYSLLIRVVNFKQITFTEDFIVENRQLGPAVTFGSGVYAHELYAQMKTAGRIAVAGVASTVAPGGGQIQGGGHSALSPALGLVSDNALEFKVVDARGELLHVNNISHPDLFYALRGGGAGSWGVIISTTVRTFPSFNATLSTLYLGAESNAAAAELAALHASRIFDWDSVNAGQYFWLLKNAADAADPDAPSAFVVLTYLPNTTVEQSEALLMPFFNASLSLPGVLLVEKQALYSDINNILFSSDDSIGTNVFMGSRLIPDSLYRHSPERVRTVYKHLLDDGATAILGHMIVLPNQFADSASLEQINSARRRFQTVQLPVLEQLSGPHAGSYSNEADNEPSFQTTFFGPNYGQLSAIKAKYDPNDLFIVAAGVAVVEMPVAQQPSDDKMLCGQNRAAQNDHPHTFLRSISRAVAGSERTFYPLSEFSGRLVNVVPSAKYCADVGCTDAQWASATFRGTIPGAMCQPNWEQGYDFDPPSLCLRNDTTCGQGNVPLYSVEAEIVDDAAVRFASKYDLRLVVKSSGHDNLGRSTAPNSLLLRVTKFKQITLVNDFVVAGERLGPAVTFGSGVYARELYAHTKLQGRIAVAGSASTVAPGGGQIQGGGHSALSPALGLVSDNALGLILSLHHAAFNIMKEFSVVDAAGDLLQVNSASHPDLFYALRGGGAGSWGVLISTTVRTYPTFNATFTSITLSALNNAIVSQLASLHASHIFDWDSVNAGQYFYILKDTNDATNPDAPSAFLLLTYMANTTLEQSSALLDPFIDASLAIPGVSLADHRTRHADINEILAAADDTVAVNLYMGSRFVPEALYRDSPEKVGVVYKQLLDNGTTAILGHIVAGGQVSRNAHINSAVHPGWRTAKTHILLVNRFEDSTSLDEIRSIRERFQQAQLPVLEQLSGHDAGSYSNEADIEPAFQTTFFGPNYARLSAIKGKYDPNDLFIVAAGVGSERWDQWGICRR</sequence>
<evidence type="ECO:0000256" key="4">
    <source>
        <dbReference type="ARBA" id="ARBA00022827"/>
    </source>
</evidence>
<dbReference type="Gene3D" id="3.30.465.10">
    <property type="match status" value="4"/>
</dbReference>
<keyword evidence="3" id="KW-0285">Flavoprotein</keyword>
<dbReference type="AlphaFoldDB" id="A0A8H6T6P4"/>
<feature type="domain" description="FAD-binding PCMH-type" evidence="6">
    <location>
        <begin position="672"/>
        <end position="865"/>
    </location>
</feature>
<keyword evidence="4" id="KW-0274">FAD</keyword>
<comment type="cofactor">
    <cofactor evidence="1">
        <name>FAD</name>
        <dbReference type="ChEBI" id="CHEBI:57692"/>
    </cofactor>
</comment>
<dbReference type="GeneID" id="59341597"/>
<dbReference type="GO" id="GO:0016491">
    <property type="term" value="F:oxidoreductase activity"/>
    <property type="evidence" value="ECO:0007669"/>
    <property type="project" value="UniProtKB-KW"/>
</dbReference>
<evidence type="ECO:0000313" key="8">
    <source>
        <dbReference type="Proteomes" id="UP000636479"/>
    </source>
</evidence>
<dbReference type="Proteomes" id="UP000636479">
    <property type="component" value="Unassembled WGS sequence"/>
</dbReference>
<gene>
    <name evidence="7" type="ORF">MIND_00219000</name>
</gene>
<comment type="caution">
    <text evidence="7">The sequence shown here is derived from an EMBL/GenBank/DDBJ whole genome shotgun (WGS) entry which is preliminary data.</text>
</comment>
<dbReference type="PANTHER" id="PTHR42973">
    <property type="entry name" value="BINDING OXIDOREDUCTASE, PUTATIVE (AFU_ORTHOLOGUE AFUA_1G17690)-RELATED"/>
    <property type="match status" value="1"/>
</dbReference>
<dbReference type="EMBL" id="JACAZF010000002">
    <property type="protein sequence ID" value="KAF7312068.1"/>
    <property type="molecule type" value="Genomic_DNA"/>
</dbReference>
<dbReference type="OrthoDB" id="9983560at2759"/>
<keyword evidence="5" id="KW-0560">Oxidoreductase</keyword>
<dbReference type="Pfam" id="PF01565">
    <property type="entry name" value="FAD_binding_4"/>
    <property type="match status" value="2"/>
</dbReference>
<dbReference type="Pfam" id="PF08031">
    <property type="entry name" value="BBE"/>
    <property type="match status" value="2"/>
</dbReference>
<evidence type="ECO:0000256" key="2">
    <source>
        <dbReference type="ARBA" id="ARBA00005466"/>
    </source>
</evidence>
<accession>A0A8H6T6P4</accession>
<proteinExistence type="inferred from homology"/>
<reference evidence="7" key="1">
    <citation type="submission" date="2020-05" db="EMBL/GenBank/DDBJ databases">
        <title>Mycena genomes resolve the evolution of fungal bioluminescence.</title>
        <authorList>
            <person name="Tsai I.J."/>
        </authorList>
    </citation>
    <scope>NUCLEOTIDE SEQUENCE</scope>
    <source>
        <strain evidence="7">171206Taipei</strain>
    </source>
</reference>
<feature type="domain" description="FAD-binding PCMH-type" evidence="6">
    <location>
        <begin position="136"/>
        <end position="318"/>
    </location>
</feature>
<dbReference type="PANTHER" id="PTHR42973:SF39">
    <property type="entry name" value="FAD-BINDING PCMH-TYPE DOMAIN-CONTAINING PROTEIN"/>
    <property type="match status" value="1"/>
</dbReference>